<dbReference type="CDD" id="cd00077">
    <property type="entry name" value="HDc"/>
    <property type="match status" value="1"/>
</dbReference>
<organism evidence="2 3">
    <name type="scientific">Dyadobacter subterraneus</name>
    <dbReference type="NCBI Taxonomy" id="2773304"/>
    <lineage>
        <taxon>Bacteria</taxon>
        <taxon>Pseudomonadati</taxon>
        <taxon>Bacteroidota</taxon>
        <taxon>Cytophagia</taxon>
        <taxon>Cytophagales</taxon>
        <taxon>Spirosomataceae</taxon>
        <taxon>Dyadobacter</taxon>
    </lineage>
</organism>
<dbReference type="Gene3D" id="1.10.3210.10">
    <property type="entry name" value="Hypothetical protein af1432"/>
    <property type="match status" value="1"/>
</dbReference>
<comment type="caution">
    <text evidence="2">The sequence shown here is derived from an EMBL/GenBank/DDBJ whole genome shotgun (WGS) entry which is preliminary data.</text>
</comment>
<dbReference type="EMBL" id="JACYGY010000001">
    <property type="protein sequence ID" value="MBE9462942.1"/>
    <property type="molecule type" value="Genomic_DNA"/>
</dbReference>
<keyword evidence="3" id="KW-1185">Reference proteome</keyword>
<dbReference type="Proteomes" id="UP000634134">
    <property type="component" value="Unassembled WGS sequence"/>
</dbReference>
<dbReference type="InterPro" id="IPR006674">
    <property type="entry name" value="HD_domain"/>
</dbReference>
<evidence type="ECO:0000313" key="2">
    <source>
        <dbReference type="EMBL" id="MBE9462942.1"/>
    </source>
</evidence>
<dbReference type="RefSeq" id="WP_194121107.1">
    <property type="nucleotide sequence ID" value="NZ_JACYGY010000001.1"/>
</dbReference>
<feature type="domain" description="HD/PDEase" evidence="1">
    <location>
        <begin position="22"/>
        <end position="136"/>
    </location>
</feature>
<evidence type="ECO:0000313" key="3">
    <source>
        <dbReference type="Proteomes" id="UP000634134"/>
    </source>
</evidence>
<accession>A0ABR9WBT2</accession>
<name>A0ABR9WBT2_9BACT</name>
<dbReference type="SMART" id="SM00471">
    <property type="entry name" value="HDc"/>
    <property type="match status" value="1"/>
</dbReference>
<dbReference type="Pfam" id="PF01966">
    <property type="entry name" value="HD"/>
    <property type="match status" value="1"/>
</dbReference>
<protein>
    <submittedName>
        <fullName evidence="2">HD domain-containing protein</fullName>
    </submittedName>
</protein>
<dbReference type="SUPFAM" id="SSF109604">
    <property type="entry name" value="HD-domain/PDEase-like"/>
    <property type="match status" value="1"/>
</dbReference>
<reference evidence="3" key="1">
    <citation type="submission" date="2023-07" db="EMBL/GenBank/DDBJ databases">
        <title>Dyadobacter sp. nov 'subterranea' isolated from contaminted grondwater.</title>
        <authorList>
            <person name="Szabo I."/>
            <person name="Al-Omari J."/>
            <person name="Szerdahelyi S.G."/>
            <person name="Rado J."/>
        </authorList>
    </citation>
    <scope>NUCLEOTIDE SEQUENCE [LARGE SCALE GENOMIC DNA]</scope>
    <source>
        <strain evidence="3">UP-52</strain>
    </source>
</reference>
<evidence type="ECO:0000259" key="1">
    <source>
        <dbReference type="SMART" id="SM00471"/>
    </source>
</evidence>
<sequence>MNVAASENYILDLLGKELSETLFYHGLHHTLDVIDAALILAKEEGIEDEESLELLKTAALFHDSGFINTYKNHEEEGCRIVRSSLPLFRYTDEQIEIICALIMATKIPQNPKTHLEKILCDADLDYLGRDDFEPIAATLFQELFVRNLVSDENTWNNIQVKFIGAHQYYTESSIKKREIKKQKHLNSLLESIRL</sequence>
<dbReference type="InterPro" id="IPR003607">
    <property type="entry name" value="HD/PDEase_dom"/>
</dbReference>
<gene>
    <name evidence="2" type="ORF">IEE83_13735</name>
</gene>
<proteinExistence type="predicted"/>